<feature type="transmembrane region" description="Helical" evidence="7">
    <location>
        <begin position="53"/>
        <end position="75"/>
    </location>
</feature>
<name>A0A1I1RWE9_9BURK</name>
<dbReference type="SUPFAM" id="SSF56281">
    <property type="entry name" value="Metallo-hydrolase/oxidoreductase"/>
    <property type="match status" value="1"/>
</dbReference>
<dbReference type="InterPro" id="IPR035681">
    <property type="entry name" value="ComA-like_MBL"/>
</dbReference>
<dbReference type="RefSeq" id="WP_092949332.1">
    <property type="nucleotide sequence ID" value="NZ_FOMQ01000001.1"/>
</dbReference>
<dbReference type="Proteomes" id="UP000199517">
    <property type="component" value="Unassembled WGS sequence"/>
</dbReference>
<evidence type="ECO:0000256" key="3">
    <source>
        <dbReference type="ARBA" id="ARBA00022692"/>
    </source>
</evidence>
<dbReference type="AlphaFoldDB" id="A0A1I1RWE9"/>
<sequence length="944" mass="99249">MHLPSPADASSQVHADPLPPLPRRAHPLPWLWPALLLGSIAGALVQVTQPALWFPRIYAALLIAGMAFFVSARYVRAPRPGEAMGPTRAPHGVLRGLAFLAAALAAFAVCGLRAGAFLADALDPALEGRDLRITAVVAAMPQSTDAGLRLRLAVESARLEGEGRGRGRAGRAGAAAAAPPSGSDAAQPPARIPPVIDVAWYAATAPWFAQGGTGEPAAEARTAWLGDAAAAALPPVRAGERWSFTVRLKAPHGLRNPGGFDAELWLWEQGVQATGYVRAGARDAPPALLQAAPWWRHPVEQARQRVRDAILARLAPEGMAGRGDPEGAARLRTAGVVAALVTGDQRMIDRADWDVFRATGVAHLVSISGLHITLFAWVAAGAVGWLWRRSPRLCLAVPAPSAALAGGVLLAAAYALFSGWGVPAQRTVGMLAVVGLLRLSGRRWPWPQVWLLACAAVVAADPWALLQAGFWLSFVAVAVLFASNSIANYSMEPAASGLFGLKSRAWALLREQWVVTLALTPLTLLLFGQMSVVGLAANLVAIPWMTLVVTPLALLGVLWAPLWTAAAACLAPFAALLQWMAGWEWATLALPAAPLWAGVAGVAGGTLLVARLPWGLRLQGLPLLLPVLWWQPVRPVPGQFELLAPDVGQGQAVLVRTAGHALLYDAGPRYGPDSDAGDRVLVPLLRDRGERLDRLVLSHRDSDHTGGAQAVLAAHPGAQLWGSLEPGHPLEAQGTRAITRCAAGQRWTWDGVRFEVLHPPPGAFGAAMPAEAGAAPAGPRAVKPNTLSCVLRVTAAPAADGRRAGRDEGGATGEGEGNGEGDGPSALLLGDIERAQEAVLAAGGMAPADVLLVPHHGSKTSSSDAFLDAVRPRTAVVQAGYRNRFGHPAPEVVGRYAVRGAQVVNSASCGAMRWQSERPLHWRCEREAARRYWHHAPPPAAEGH</sequence>
<feature type="transmembrane region" description="Helical" evidence="7">
    <location>
        <begin position="30"/>
        <end position="47"/>
    </location>
</feature>
<dbReference type="EMBL" id="FOMQ01000001">
    <property type="protein sequence ID" value="SFD38669.1"/>
    <property type="molecule type" value="Genomic_DNA"/>
</dbReference>
<evidence type="ECO:0000256" key="6">
    <source>
        <dbReference type="SAM" id="MobiDB-lite"/>
    </source>
</evidence>
<dbReference type="GO" id="GO:0030420">
    <property type="term" value="P:establishment of competence for transformation"/>
    <property type="evidence" value="ECO:0007669"/>
    <property type="project" value="InterPro"/>
</dbReference>
<protein>
    <submittedName>
        <fullName evidence="9">Competence protein ComEC</fullName>
    </submittedName>
</protein>
<feature type="transmembrane region" description="Helical" evidence="7">
    <location>
        <begin position="471"/>
        <end position="491"/>
    </location>
</feature>
<feature type="transmembrane region" description="Helical" evidence="7">
    <location>
        <begin position="364"/>
        <end position="386"/>
    </location>
</feature>
<dbReference type="PANTHER" id="PTHR30619:SF1">
    <property type="entry name" value="RECOMBINATION PROTEIN 2"/>
    <property type="match status" value="1"/>
</dbReference>
<keyword evidence="10" id="KW-1185">Reference proteome</keyword>
<keyword evidence="3 7" id="KW-0812">Transmembrane</keyword>
<evidence type="ECO:0000256" key="7">
    <source>
        <dbReference type="SAM" id="Phobius"/>
    </source>
</evidence>
<dbReference type="InterPro" id="IPR004797">
    <property type="entry name" value="Competence_ComEC/Rec2"/>
</dbReference>
<dbReference type="STRING" id="32040.SAMN04489710_101439"/>
<dbReference type="InterPro" id="IPR004477">
    <property type="entry name" value="ComEC_N"/>
</dbReference>
<proteinExistence type="predicted"/>
<feature type="region of interest" description="Disordered" evidence="6">
    <location>
        <begin position="161"/>
        <end position="188"/>
    </location>
</feature>
<organism evidence="9 10">
    <name type="scientific">Paracidovorax konjaci</name>
    <dbReference type="NCBI Taxonomy" id="32040"/>
    <lineage>
        <taxon>Bacteria</taxon>
        <taxon>Pseudomonadati</taxon>
        <taxon>Pseudomonadota</taxon>
        <taxon>Betaproteobacteria</taxon>
        <taxon>Burkholderiales</taxon>
        <taxon>Comamonadaceae</taxon>
        <taxon>Paracidovorax</taxon>
    </lineage>
</organism>
<evidence type="ECO:0000259" key="8">
    <source>
        <dbReference type="SMART" id="SM00849"/>
    </source>
</evidence>
<dbReference type="Pfam" id="PF13567">
    <property type="entry name" value="DUF4131"/>
    <property type="match status" value="1"/>
</dbReference>
<evidence type="ECO:0000256" key="2">
    <source>
        <dbReference type="ARBA" id="ARBA00022475"/>
    </source>
</evidence>
<dbReference type="NCBIfam" id="TIGR00360">
    <property type="entry name" value="ComEC_N-term"/>
    <property type="match status" value="1"/>
</dbReference>
<evidence type="ECO:0000313" key="10">
    <source>
        <dbReference type="Proteomes" id="UP000199517"/>
    </source>
</evidence>
<accession>A0A1I1RWE9</accession>
<feature type="transmembrane region" description="Helical" evidence="7">
    <location>
        <begin position="593"/>
        <end position="614"/>
    </location>
</feature>
<feature type="compositionally biased region" description="Gly residues" evidence="6">
    <location>
        <begin position="810"/>
        <end position="822"/>
    </location>
</feature>
<feature type="transmembrane region" description="Helical" evidence="7">
    <location>
        <begin position="536"/>
        <end position="555"/>
    </location>
</feature>
<evidence type="ECO:0000256" key="4">
    <source>
        <dbReference type="ARBA" id="ARBA00022989"/>
    </source>
</evidence>
<comment type="subcellular location">
    <subcellularLocation>
        <location evidence="1">Cell membrane</location>
        <topology evidence="1">Multi-pass membrane protein</topology>
    </subcellularLocation>
</comment>
<evidence type="ECO:0000256" key="5">
    <source>
        <dbReference type="ARBA" id="ARBA00023136"/>
    </source>
</evidence>
<evidence type="ECO:0000256" key="1">
    <source>
        <dbReference type="ARBA" id="ARBA00004651"/>
    </source>
</evidence>
<keyword evidence="5 7" id="KW-0472">Membrane</keyword>
<dbReference type="Pfam" id="PF03772">
    <property type="entry name" value="Competence"/>
    <property type="match status" value="1"/>
</dbReference>
<dbReference type="OrthoDB" id="9761531at2"/>
<dbReference type="InterPro" id="IPR025405">
    <property type="entry name" value="DUF4131"/>
</dbReference>
<feature type="transmembrane region" description="Helical" evidence="7">
    <location>
        <begin position="393"/>
        <end position="417"/>
    </location>
</feature>
<feature type="transmembrane region" description="Helical" evidence="7">
    <location>
        <begin position="96"/>
        <end position="119"/>
    </location>
</feature>
<feature type="domain" description="Metallo-beta-lactamase" evidence="8">
    <location>
        <begin position="649"/>
        <end position="856"/>
    </location>
</feature>
<dbReference type="InterPro" id="IPR001279">
    <property type="entry name" value="Metallo-B-lactamas"/>
</dbReference>
<dbReference type="InterPro" id="IPR036866">
    <property type="entry name" value="RibonucZ/Hydroxyglut_hydro"/>
</dbReference>
<keyword evidence="4 7" id="KW-1133">Transmembrane helix</keyword>
<evidence type="ECO:0000313" key="9">
    <source>
        <dbReference type="EMBL" id="SFD38669.1"/>
    </source>
</evidence>
<dbReference type="PANTHER" id="PTHR30619">
    <property type="entry name" value="DNA INTERNALIZATION/COMPETENCE PROTEIN COMEC/REC2"/>
    <property type="match status" value="1"/>
</dbReference>
<dbReference type="Pfam" id="PF00753">
    <property type="entry name" value="Lactamase_B"/>
    <property type="match status" value="1"/>
</dbReference>
<dbReference type="Gene3D" id="3.60.15.10">
    <property type="entry name" value="Ribonuclease Z/Hydroxyacylglutathione hydrolase-like"/>
    <property type="match status" value="1"/>
</dbReference>
<keyword evidence="2" id="KW-1003">Cell membrane</keyword>
<feature type="transmembrane region" description="Helical" evidence="7">
    <location>
        <begin position="512"/>
        <end position="530"/>
    </location>
</feature>
<feature type="compositionally biased region" description="Basic and acidic residues" evidence="6">
    <location>
        <begin position="800"/>
        <end position="809"/>
    </location>
</feature>
<feature type="compositionally biased region" description="Low complexity" evidence="6">
    <location>
        <begin position="171"/>
        <end position="188"/>
    </location>
</feature>
<dbReference type="InterPro" id="IPR052159">
    <property type="entry name" value="Competence_DNA_uptake"/>
</dbReference>
<feature type="transmembrane region" description="Helical" evidence="7">
    <location>
        <begin position="562"/>
        <end position="581"/>
    </location>
</feature>
<dbReference type="GO" id="GO:0005886">
    <property type="term" value="C:plasma membrane"/>
    <property type="evidence" value="ECO:0007669"/>
    <property type="project" value="UniProtKB-SubCell"/>
</dbReference>
<dbReference type="SMART" id="SM00849">
    <property type="entry name" value="Lactamase_B"/>
    <property type="match status" value="1"/>
</dbReference>
<dbReference type="CDD" id="cd07731">
    <property type="entry name" value="ComA-like_MBL-fold"/>
    <property type="match status" value="1"/>
</dbReference>
<dbReference type="NCBIfam" id="TIGR00361">
    <property type="entry name" value="ComEC_Rec2"/>
    <property type="match status" value="1"/>
</dbReference>
<reference evidence="10" key="1">
    <citation type="submission" date="2016-10" db="EMBL/GenBank/DDBJ databases">
        <authorList>
            <person name="Varghese N."/>
            <person name="Submissions S."/>
        </authorList>
    </citation>
    <scope>NUCLEOTIDE SEQUENCE [LARGE SCALE GENOMIC DNA]</scope>
    <source>
        <strain evidence="10">DSM 7481</strain>
    </source>
</reference>
<gene>
    <name evidence="9" type="ORF">SAMN04489710_101439</name>
</gene>
<feature type="region of interest" description="Disordered" evidence="6">
    <location>
        <begin position="799"/>
        <end position="826"/>
    </location>
</feature>